<evidence type="ECO:0000256" key="6">
    <source>
        <dbReference type="ARBA" id="ARBA00066568"/>
    </source>
</evidence>
<dbReference type="GO" id="GO:0046983">
    <property type="term" value="F:protein dimerization activity"/>
    <property type="evidence" value="ECO:0007669"/>
    <property type="project" value="InterPro"/>
</dbReference>
<comment type="similarity">
    <text evidence="5">Belongs to the metallo-beta-lactamase superfamily. Type III sulfatase family.</text>
</comment>
<feature type="domain" description="Metallo-beta-lactamase" evidence="9">
    <location>
        <begin position="103"/>
        <end position="325"/>
    </location>
</feature>
<dbReference type="AlphaFoldDB" id="A0A936TCU2"/>
<evidence type="ECO:0000256" key="3">
    <source>
        <dbReference type="ARBA" id="ARBA00022801"/>
    </source>
</evidence>
<dbReference type="InterPro" id="IPR001279">
    <property type="entry name" value="Metallo-B-lactamas"/>
</dbReference>
<keyword evidence="3" id="KW-0378">Hydrolase</keyword>
<dbReference type="FunFam" id="1.25.40.880:FF:000001">
    <property type="entry name" value="SDS hydrolase SdsA1"/>
    <property type="match status" value="1"/>
</dbReference>
<dbReference type="InterPro" id="IPR044097">
    <property type="entry name" value="Bds1/SdsA1_MBL-fold"/>
</dbReference>
<dbReference type="InterPro" id="IPR036527">
    <property type="entry name" value="SCP2_sterol-bd_dom_sf"/>
</dbReference>
<dbReference type="PANTHER" id="PTHR43223">
    <property type="entry name" value="ALKYL/ARYL-SULFATASE"/>
    <property type="match status" value="1"/>
</dbReference>
<evidence type="ECO:0000256" key="4">
    <source>
        <dbReference type="ARBA" id="ARBA00022833"/>
    </source>
</evidence>
<dbReference type="InterPro" id="IPR038536">
    <property type="entry name" value="Alkyl/aryl-sulf_dimr_sf"/>
</dbReference>
<evidence type="ECO:0000313" key="10">
    <source>
        <dbReference type="EMBL" id="MBK9296623.1"/>
    </source>
</evidence>
<evidence type="ECO:0000256" key="7">
    <source>
        <dbReference type="ARBA" id="ARBA00068034"/>
    </source>
</evidence>
<dbReference type="InterPro" id="IPR036866">
    <property type="entry name" value="RibonucZ/Hydroxyglut_hydro"/>
</dbReference>
<accession>A0A936TCU2</accession>
<dbReference type="Pfam" id="PF14864">
    <property type="entry name" value="Alkyl_sulf_C"/>
    <property type="match status" value="1"/>
</dbReference>
<dbReference type="Pfam" id="PF00753">
    <property type="entry name" value="Lactamase_B"/>
    <property type="match status" value="1"/>
</dbReference>
<proteinExistence type="inferred from homology"/>
<evidence type="ECO:0000256" key="1">
    <source>
        <dbReference type="ARBA" id="ARBA00001947"/>
    </source>
</evidence>
<comment type="cofactor">
    <cofactor evidence="1">
        <name>Zn(2+)</name>
        <dbReference type="ChEBI" id="CHEBI:29105"/>
    </cofactor>
</comment>
<dbReference type="SUPFAM" id="SSF55718">
    <property type="entry name" value="SCP-like"/>
    <property type="match status" value="1"/>
</dbReference>
<dbReference type="Pfam" id="PF14863">
    <property type="entry name" value="Alkyl_sulf_dimr"/>
    <property type="match status" value="1"/>
</dbReference>
<dbReference type="SUPFAM" id="SSF56281">
    <property type="entry name" value="Metallo-hydrolase/oxidoreductase"/>
    <property type="match status" value="1"/>
</dbReference>
<dbReference type="Gene3D" id="1.25.40.880">
    <property type="entry name" value="Alkyl sulfatase, dimerisation domain"/>
    <property type="match status" value="1"/>
</dbReference>
<dbReference type="PANTHER" id="PTHR43223:SF1">
    <property type="entry name" value="ALKYL_ARYL-SULFATASE BDS1"/>
    <property type="match status" value="1"/>
</dbReference>
<dbReference type="EC" id="3.1.6.21" evidence="6"/>
<sequence length="637" mass="69324">MSDLDPHPASGFTEAANSAAVVNFDDEVDFAAARRGLVAQLPGGRVEQDGNAVWDVASHDFLRTDEAPPATVHPGLWRQGRLNSNHGLFEVADGVWQARGYDISNITFMAADSGWLIIDPLTTEATAAACLALANDTLGERPVTAVIYTHSHVDHFGGVLGVTTEDAVNAGDVRIIAPDGFLEEAVKENGHAGPIMSRRALYQFGPLLAPGPRGQVDAGLGQALPLGASNLLAPTETIAATGEELNVDGIRIVFQNTPDAEAPAEMNFFFPDKSLLCLAENCTHNLHNLYPIRGAQTRDALAWSKYLQEALVMWGDHTDICFASHHWPRFGGDDARAFIALQRDVYRWMHDQTLRLANHGHTPDEIADELSLPECFSHQSHVQGYYGTVSHNVRSVYNRYLGWYDGNPANLHPLPPVEAAGRYVEMMGGADNVIAGARRAYSEGEYRWVAQVLNHVVFDDPANAEARRLSADAMEQLGYQSESATWRNAYLWGAFELRHGSLQLGRARQPAMARAMTGDLLIDAMGVRFNPARFRDRASILWRLTDLDETQLIEVSNHAISQRRLPLDAVPGGAGVPAVDVVVGLDRATMVTITDEAERFGPLVDDGTITIESGDAAVAAEFLSALDVFQTANIIEP</sequence>
<dbReference type="CDD" id="cd07710">
    <property type="entry name" value="arylsulfatase_Sdsa1-like_MBL-fold"/>
    <property type="match status" value="1"/>
</dbReference>
<dbReference type="GO" id="GO:0018909">
    <property type="term" value="P:dodecyl sulfate metabolic process"/>
    <property type="evidence" value="ECO:0007669"/>
    <property type="project" value="InterPro"/>
</dbReference>
<dbReference type="Gene3D" id="3.60.15.30">
    <property type="entry name" value="Metallo-beta-lactamase domain"/>
    <property type="match status" value="1"/>
</dbReference>
<evidence type="ECO:0000256" key="5">
    <source>
        <dbReference type="ARBA" id="ARBA00033751"/>
    </source>
</evidence>
<keyword evidence="4" id="KW-0862">Zinc</keyword>
<dbReference type="GO" id="GO:0046872">
    <property type="term" value="F:metal ion binding"/>
    <property type="evidence" value="ECO:0007669"/>
    <property type="project" value="UniProtKB-KW"/>
</dbReference>
<keyword evidence="2" id="KW-0479">Metal-binding</keyword>
<gene>
    <name evidence="10" type="ORF">IPN02_07205</name>
</gene>
<comment type="caution">
    <text evidence="10">The sequence shown here is derived from an EMBL/GenBank/DDBJ whole genome shotgun (WGS) entry which is preliminary data.</text>
</comment>
<dbReference type="InterPro" id="IPR052195">
    <property type="entry name" value="Bact_Alkyl/Aryl-Sulfatase"/>
</dbReference>
<dbReference type="FunFam" id="3.60.15.30:FF:000001">
    <property type="entry name" value="Alkyl/aryl-sulfatase BDS1"/>
    <property type="match status" value="1"/>
</dbReference>
<protein>
    <recommendedName>
        <fullName evidence="7">Linear primary-alkylsulfatase</fullName>
        <ecNumber evidence="6">3.1.6.21</ecNumber>
    </recommendedName>
    <alternativeName>
        <fullName evidence="8">Type III linear primary-alkylsulfatase</fullName>
    </alternativeName>
</protein>
<evidence type="ECO:0000256" key="8">
    <source>
        <dbReference type="ARBA" id="ARBA00075789"/>
    </source>
</evidence>
<dbReference type="EMBL" id="JADJZA010000003">
    <property type="protein sequence ID" value="MBK9296623.1"/>
    <property type="molecule type" value="Genomic_DNA"/>
</dbReference>
<dbReference type="Proteomes" id="UP000727993">
    <property type="component" value="Unassembled WGS sequence"/>
</dbReference>
<dbReference type="InterPro" id="IPR029229">
    <property type="entry name" value="Alkyl_sulf_C"/>
</dbReference>
<name>A0A936TCU2_9ACTN</name>
<dbReference type="Gene3D" id="3.30.1050.10">
    <property type="entry name" value="SCP2 sterol-binding domain"/>
    <property type="match status" value="1"/>
</dbReference>
<evidence type="ECO:0000256" key="2">
    <source>
        <dbReference type="ARBA" id="ARBA00022723"/>
    </source>
</evidence>
<dbReference type="InterPro" id="IPR029228">
    <property type="entry name" value="Alkyl_sulf_dimr"/>
</dbReference>
<reference evidence="10 11" key="1">
    <citation type="submission" date="2020-10" db="EMBL/GenBank/DDBJ databases">
        <title>Connecting structure to function with the recovery of over 1000 high-quality activated sludge metagenome-assembled genomes encoding full-length rRNA genes using long-read sequencing.</title>
        <authorList>
            <person name="Singleton C.M."/>
            <person name="Petriglieri F."/>
            <person name="Kristensen J.M."/>
            <person name="Kirkegaard R.H."/>
            <person name="Michaelsen T.Y."/>
            <person name="Andersen M.H."/>
            <person name="Karst S.M."/>
            <person name="Dueholm M.S."/>
            <person name="Nielsen P.H."/>
            <person name="Albertsen M."/>
        </authorList>
    </citation>
    <scope>NUCLEOTIDE SEQUENCE [LARGE SCALE GENOMIC DNA]</scope>
    <source>
        <strain evidence="10">Lyne_18-Q3-R50-59_MAXAC.006</strain>
    </source>
</reference>
<organism evidence="10 11">
    <name type="scientific">Candidatus Neomicrothrix subdominans</name>
    <dbReference type="NCBI Taxonomy" id="2954438"/>
    <lineage>
        <taxon>Bacteria</taxon>
        <taxon>Bacillati</taxon>
        <taxon>Actinomycetota</taxon>
        <taxon>Acidimicrobiia</taxon>
        <taxon>Acidimicrobiales</taxon>
        <taxon>Microthrixaceae</taxon>
        <taxon>Candidatus Neomicrothrix</taxon>
    </lineage>
</organism>
<evidence type="ECO:0000259" key="9">
    <source>
        <dbReference type="SMART" id="SM00849"/>
    </source>
</evidence>
<evidence type="ECO:0000313" key="11">
    <source>
        <dbReference type="Proteomes" id="UP000727993"/>
    </source>
</evidence>
<dbReference type="GO" id="GO:0018741">
    <property type="term" value="F:linear primary-alkylsulfatase activity"/>
    <property type="evidence" value="ECO:0007669"/>
    <property type="project" value="UniProtKB-EC"/>
</dbReference>
<dbReference type="SMART" id="SM00849">
    <property type="entry name" value="Lactamase_B"/>
    <property type="match status" value="1"/>
</dbReference>